<keyword evidence="1" id="KW-0378">Hydrolase</keyword>
<dbReference type="PRINTS" id="PR00413">
    <property type="entry name" value="HADHALOGNASE"/>
</dbReference>
<dbReference type="RefSeq" id="WP_113916372.1">
    <property type="nucleotide sequence ID" value="NZ_QNSE01000006.1"/>
</dbReference>
<dbReference type="CDD" id="cd02603">
    <property type="entry name" value="HAD_sEH-N_like"/>
    <property type="match status" value="1"/>
</dbReference>
<protein>
    <submittedName>
        <fullName evidence="1">Putative hydrolase of the HAD superfamily</fullName>
    </submittedName>
</protein>
<reference evidence="1 2" key="1">
    <citation type="submission" date="2018-06" db="EMBL/GenBank/DDBJ databases">
        <title>Genomic Encyclopedia of Type Strains, Phase III (KMG-III): the genomes of soil and plant-associated and newly described type strains.</title>
        <authorList>
            <person name="Whitman W."/>
        </authorList>
    </citation>
    <scope>NUCLEOTIDE SEQUENCE [LARGE SCALE GENOMIC DNA]</scope>
    <source>
        <strain evidence="1 2">CECT 7377</strain>
    </source>
</reference>
<dbReference type="InterPro" id="IPR036412">
    <property type="entry name" value="HAD-like_sf"/>
</dbReference>
<dbReference type="Pfam" id="PF00702">
    <property type="entry name" value="Hydrolase"/>
    <property type="match status" value="1"/>
</dbReference>
<dbReference type="InterPro" id="IPR006439">
    <property type="entry name" value="HAD-SF_hydro_IA"/>
</dbReference>
<dbReference type="Proteomes" id="UP000252792">
    <property type="component" value="Unassembled WGS sequence"/>
</dbReference>
<accession>A0A366J8N2</accession>
<dbReference type="SFLD" id="SFLDG01129">
    <property type="entry name" value="C1.5:_HAD__Beta-PGM__Phosphata"/>
    <property type="match status" value="1"/>
</dbReference>
<dbReference type="Gene3D" id="3.40.50.1000">
    <property type="entry name" value="HAD superfamily/HAD-like"/>
    <property type="match status" value="1"/>
</dbReference>
<dbReference type="PANTHER" id="PTHR43611">
    <property type="entry name" value="ALPHA-D-GLUCOSE 1-PHOSPHATE PHOSPHATASE"/>
    <property type="match status" value="1"/>
</dbReference>
<gene>
    <name evidence="1" type="ORF">DFP80_10631</name>
</gene>
<dbReference type="OrthoDB" id="9797415at2"/>
<dbReference type="SUPFAM" id="SSF56784">
    <property type="entry name" value="HAD-like"/>
    <property type="match status" value="1"/>
</dbReference>
<comment type="caution">
    <text evidence="1">The sequence shown here is derived from an EMBL/GenBank/DDBJ whole genome shotgun (WGS) entry which is preliminary data.</text>
</comment>
<dbReference type="InterPro" id="IPR023214">
    <property type="entry name" value="HAD_sf"/>
</dbReference>
<sequence>MKQDHNIRVVLFDLGNVLVDLGDVSEMHAMLNTQGEESDVWLKWLRSPTVAAFDSGKITFDQFADGLLKEVGSSIDKEVFKASFKAWPRGLFTGALELVESVSPEYHRAILSNTNAAHWPRLMDEMALAGKFHSYYASHMVGYVKPDAAIYQYVIQSLQVAPEQILFIDDNQVNIDTAIALGMKAFRVKGIEEARLVLNKHGVLSSEKKIDCDNSNRIV</sequence>
<proteinExistence type="predicted"/>
<dbReference type="SFLD" id="SFLDS00003">
    <property type="entry name" value="Haloacid_Dehalogenase"/>
    <property type="match status" value="1"/>
</dbReference>
<dbReference type="NCBIfam" id="TIGR01509">
    <property type="entry name" value="HAD-SF-IA-v3"/>
    <property type="match status" value="1"/>
</dbReference>
<dbReference type="InterPro" id="IPR023198">
    <property type="entry name" value="PGP-like_dom2"/>
</dbReference>
<dbReference type="PANTHER" id="PTHR43611:SF3">
    <property type="entry name" value="FLAVIN MONONUCLEOTIDE HYDROLASE 1, CHLOROPLATIC"/>
    <property type="match status" value="1"/>
</dbReference>
<dbReference type="EMBL" id="QNSE01000006">
    <property type="protein sequence ID" value="RBP83386.1"/>
    <property type="molecule type" value="Genomic_DNA"/>
</dbReference>
<name>A0A366J8N2_9GAMM</name>
<keyword evidence="2" id="KW-1185">Reference proteome</keyword>
<organism evidence="1 2">
    <name type="scientific">Marinomonas rhizomae</name>
    <dbReference type="NCBI Taxonomy" id="491948"/>
    <lineage>
        <taxon>Bacteria</taxon>
        <taxon>Pseudomonadati</taxon>
        <taxon>Pseudomonadota</taxon>
        <taxon>Gammaproteobacteria</taxon>
        <taxon>Oceanospirillales</taxon>
        <taxon>Oceanospirillaceae</taxon>
        <taxon>Marinomonas</taxon>
    </lineage>
</organism>
<dbReference type="GO" id="GO:0016787">
    <property type="term" value="F:hydrolase activity"/>
    <property type="evidence" value="ECO:0007669"/>
    <property type="project" value="UniProtKB-KW"/>
</dbReference>
<evidence type="ECO:0000313" key="2">
    <source>
        <dbReference type="Proteomes" id="UP000252792"/>
    </source>
</evidence>
<evidence type="ECO:0000313" key="1">
    <source>
        <dbReference type="EMBL" id="RBP83386.1"/>
    </source>
</evidence>
<dbReference type="AlphaFoldDB" id="A0A366J8N2"/>
<dbReference type="Gene3D" id="1.10.150.240">
    <property type="entry name" value="Putative phosphatase, domain 2"/>
    <property type="match status" value="1"/>
</dbReference>